<dbReference type="InterPro" id="IPR029063">
    <property type="entry name" value="SAM-dependent_MTases_sf"/>
</dbReference>
<keyword evidence="2" id="KW-1185">Reference proteome</keyword>
<accession>A0ABS9WZI6</accession>
<dbReference type="CDD" id="cd02440">
    <property type="entry name" value="AdoMet_MTases"/>
    <property type="match status" value="1"/>
</dbReference>
<dbReference type="Pfam" id="PF13489">
    <property type="entry name" value="Methyltransf_23"/>
    <property type="match status" value="1"/>
</dbReference>
<sequence>MSTGNEAIKSSRYAFRRHFYQHAGFRYVISKTKEAPVTEINPYETSTEICQKIAQEYNPKTQYIAELVSLINTATIKNNTSKNKLLNLGCGVGRVAFELAPYFEYIDAIDFSAQTIQHAVKLQQQETVRYTTINEGDIVDFHHLSLHELNLSGRGNNILFSQGDASNLKQKFTGYNIVIMDQVLEKSYQPKQVLTNIIERLLPQGLLVIASSYCFDESITTKENWLGGIKVNGENVTGFDGLHNQLTEHFTLINQQPLTTINTLNSHQTISTLIDVTVWKKIDDIYFKVKFTRLKNKTMVDNFVFSS</sequence>
<dbReference type="Proteomes" id="UP001139646">
    <property type="component" value="Unassembled WGS sequence"/>
</dbReference>
<dbReference type="PANTHER" id="PTHR45445:SF2">
    <property type="entry name" value="METHYLTRANSFERASE TYPE 11 DOMAIN-CONTAINING PROTEIN"/>
    <property type="match status" value="1"/>
</dbReference>
<gene>
    <name evidence="1" type="ORF">L3081_07980</name>
</gene>
<organism evidence="1 2">
    <name type="scientific">Colwellia maritima</name>
    <dbReference type="NCBI Taxonomy" id="2912588"/>
    <lineage>
        <taxon>Bacteria</taxon>
        <taxon>Pseudomonadati</taxon>
        <taxon>Pseudomonadota</taxon>
        <taxon>Gammaproteobacteria</taxon>
        <taxon>Alteromonadales</taxon>
        <taxon>Colwelliaceae</taxon>
        <taxon>Colwellia</taxon>
    </lineage>
</organism>
<comment type="caution">
    <text evidence="1">The sequence shown here is derived from an EMBL/GenBank/DDBJ whole genome shotgun (WGS) entry which is preliminary data.</text>
</comment>
<protein>
    <submittedName>
        <fullName evidence="1">4-mercaptohistidine N1-methyltransferase</fullName>
    </submittedName>
</protein>
<reference evidence="1" key="1">
    <citation type="submission" date="2022-01" db="EMBL/GenBank/DDBJ databases">
        <title>Colwellia maritima, isolated from seawater.</title>
        <authorList>
            <person name="Kristyanto S."/>
            <person name="Jung J."/>
            <person name="Jeon C.O."/>
        </authorList>
    </citation>
    <scope>NUCLEOTIDE SEQUENCE</scope>
    <source>
        <strain evidence="1">MSW7</strain>
    </source>
</reference>
<name>A0ABS9WZI6_9GAMM</name>
<dbReference type="Gene3D" id="3.40.50.150">
    <property type="entry name" value="Vaccinia Virus protein VP39"/>
    <property type="match status" value="1"/>
</dbReference>
<evidence type="ECO:0000313" key="1">
    <source>
        <dbReference type="EMBL" id="MCI2283351.1"/>
    </source>
</evidence>
<dbReference type="InterPro" id="IPR027625">
    <property type="entry name" value="OvoA_Cterm"/>
</dbReference>
<proteinExistence type="predicted"/>
<dbReference type="PANTHER" id="PTHR45445">
    <property type="match status" value="1"/>
</dbReference>
<dbReference type="NCBIfam" id="TIGR04345">
    <property type="entry name" value="ovoA_Cterm"/>
    <property type="match status" value="1"/>
</dbReference>
<evidence type="ECO:0000313" key="2">
    <source>
        <dbReference type="Proteomes" id="UP001139646"/>
    </source>
</evidence>
<dbReference type="SUPFAM" id="SSF53335">
    <property type="entry name" value="S-adenosyl-L-methionine-dependent methyltransferases"/>
    <property type="match status" value="1"/>
</dbReference>
<dbReference type="EMBL" id="JAKKSL010000001">
    <property type="protein sequence ID" value="MCI2283351.1"/>
    <property type="molecule type" value="Genomic_DNA"/>
</dbReference>